<sequence length="178" mass="20104">MGNPLMQTNKLTLNISGRVELQLNFLGLGQNATIEIALDSLEGRKMVEVKTDENNRTLLPVFYNGESLSGKVTISVKRNGKLEYQGIKIELIGQIDFFADRGSRDEFLNRTQELARPGILSQSATYPFHFADVEKPYESYVGSNVQLRWAKDFGRAFLSTFTPSVPFIFYPSTSIYTF</sequence>
<name>A0A3P7LCX7_DIBLA</name>
<dbReference type="InterPro" id="IPR014752">
    <property type="entry name" value="Arrestin-like_C"/>
</dbReference>
<comment type="similarity">
    <text evidence="1">Belongs to the VPS26 family.</text>
</comment>
<keyword evidence="3" id="KW-1185">Reference proteome</keyword>
<evidence type="ECO:0000256" key="1">
    <source>
        <dbReference type="ARBA" id="ARBA00009100"/>
    </source>
</evidence>
<dbReference type="Gene3D" id="2.60.40.640">
    <property type="match status" value="1"/>
</dbReference>
<dbReference type="OrthoDB" id="3821113at2759"/>
<protein>
    <submittedName>
        <fullName evidence="2">Uncharacterized protein</fullName>
    </submittedName>
</protein>
<dbReference type="InterPro" id="IPR028934">
    <property type="entry name" value="Vps26-related"/>
</dbReference>
<dbReference type="Pfam" id="PF03643">
    <property type="entry name" value="Vps26"/>
    <property type="match status" value="1"/>
</dbReference>
<dbReference type="EMBL" id="UYRU01047742">
    <property type="protein sequence ID" value="VDN09767.1"/>
    <property type="molecule type" value="Genomic_DNA"/>
</dbReference>
<dbReference type="PANTHER" id="PTHR12233">
    <property type="entry name" value="VACUOLAR PROTEIN SORTING 26 RELATED"/>
    <property type="match status" value="1"/>
</dbReference>
<dbReference type="Proteomes" id="UP000281553">
    <property type="component" value="Unassembled WGS sequence"/>
</dbReference>
<dbReference type="GO" id="GO:0006886">
    <property type="term" value="P:intracellular protein transport"/>
    <property type="evidence" value="ECO:0007669"/>
    <property type="project" value="InterPro"/>
</dbReference>
<dbReference type="AlphaFoldDB" id="A0A3P7LCX7"/>
<organism evidence="2 3">
    <name type="scientific">Dibothriocephalus latus</name>
    <name type="common">Fish tapeworm</name>
    <name type="synonym">Diphyllobothrium latum</name>
    <dbReference type="NCBI Taxonomy" id="60516"/>
    <lineage>
        <taxon>Eukaryota</taxon>
        <taxon>Metazoa</taxon>
        <taxon>Spiralia</taxon>
        <taxon>Lophotrochozoa</taxon>
        <taxon>Platyhelminthes</taxon>
        <taxon>Cestoda</taxon>
        <taxon>Eucestoda</taxon>
        <taxon>Diphyllobothriidea</taxon>
        <taxon>Diphyllobothriidae</taxon>
        <taxon>Dibothriocephalus</taxon>
    </lineage>
</organism>
<accession>A0A3P7LCX7</accession>
<reference evidence="2 3" key="1">
    <citation type="submission" date="2018-11" db="EMBL/GenBank/DDBJ databases">
        <authorList>
            <consortium name="Pathogen Informatics"/>
        </authorList>
    </citation>
    <scope>NUCLEOTIDE SEQUENCE [LARGE SCALE GENOMIC DNA]</scope>
</reference>
<evidence type="ECO:0000313" key="2">
    <source>
        <dbReference type="EMBL" id="VDN09767.1"/>
    </source>
</evidence>
<evidence type="ECO:0000313" key="3">
    <source>
        <dbReference type="Proteomes" id="UP000281553"/>
    </source>
</evidence>
<proteinExistence type="inferred from homology"/>
<gene>
    <name evidence="2" type="ORF">DILT_LOCUS5598</name>
</gene>